<dbReference type="SUPFAM" id="SSF47323">
    <property type="entry name" value="Anticodon-binding domain of a subclass of class I aminoacyl-tRNA synthetases"/>
    <property type="match status" value="1"/>
</dbReference>
<feature type="region of interest" description="Disordered" evidence="11">
    <location>
        <begin position="595"/>
        <end position="637"/>
    </location>
</feature>
<dbReference type="Pfam" id="PF01406">
    <property type="entry name" value="tRNA-synt_1e"/>
    <property type="match status" value="1"/>
</dbReference>
<evidence type="ECO:0000256" key="2">
    <source>
        <dbReference type="ARBA" id="ARBA00012832"/>
    </source>
</evidence>
<feature type="compositionally biased region" description="Gly residues" evidence="11">
    <location>
        <begin position="597"/>
        <end position="618"/>
    </location>
</feature>
<dbReference type="NCBIfam" id="TIGR00435">
    <property type="entry name" value="cysS"/>
    <property type="match status" value="1"/>
</dbReference>
<sequence length="748" mass="87342">MKLFTCIWFLLLTILCKNNFAPSVKYNCDITRSNRNKGSTIIAKYRRFKKQADQRGKFERRRGGMLFIRRPFLRSNRYLITSKYIVAKKLLHSSMEGNSHLPKWDMPSKEGKKITKLLVNNSLTRSKVEFVPQEDNKIRWYACGPTVYDAAHLGHARTYVSFDIIRRILINYFNYDVFMVINITDIDDKIIKRSEEEKISFNELARKWEYEFWDDMKSLNVLLPTAITRVSEYIDEIIEYIKKIIENKYAYVSEEGSVYFDIDAFKKNPKHFYARMEPLSVKDETRILEGEGDLGIISKTKKNSYDFALWKSSKPNEPYWDSPWGKGRPGWHIECSTMASNILGKVLDIHSGGIDLRFPHHDNELAQSEAFFDHNQWVNYFLHSGHLHIEGLKMSKSLKNFITIKNMLKKYTSNQIRILFILNKWDNFMNYNPNGESMIQCIEIDKIFFNFFALINMKIKSFNLNNNNFYWNKKDTYLNNIFRETKNKIHNFFLDNFNTPEILLTIQKLITEINVYLQNDNVQIGLLLELKHYINFITNIFGLTYNDLEKNKSKEFDELLYILGSYRNNIRNNLQCNAKLIRNILKEYKDTEKNGSASGGANGGASGSASGGASGGANGSASGRASGSASGRANDSTITQNNQSYINFINNVKMNNENLLKECDILRDQHLLNMGILIDDRPNNEFVIKMLDENQLLQERDKREQEKAKREQEKAKREQEKAKREQEKATREQEKATREQQIKRKEGE</sequence>
<dbReference type="OrthoDB" id="438179at2759"/>
<keyword evidence="8" id="KW-0648">Protein biosynthesis</keyword>
<reference evidence="14 15" key="1">
    <citation type="submission" date="2016-06" db="EMBL/GenBank/DDBJ databases">
        <authorList>
            <consortium name="Pathogen Informatics"/>
        </authorList>
    </citation>
    <scope>NUCLEOTIDE SEQUENCE [LARGE SCALE GENOMIC DNA]</scope>
    <source>
        <strain evidence="14">PowCR01</strain>
    </source>
</reference>
<dbReference type="PRINTS" id="PR00983">
    <property type="entry name" value="TRNASYNTHCYS"/>
</dbReference>
<dbReference type="HAMAP" id="MF_00041">
    <property type="entry name" value="Cys_tRNA_synth"/>
    <property type="match status" value="1"/>
</dbReference>
<dbReference type="VEuPathDB" id="PlasmoDB:POWCR01_080021500"/>
<evidence type="ECO:0000256" key="1">
    <source>
        <dbReference type="ARBA" id="ARBA00001947"/>
    </source>
</evidence>
<comment type="cofactor">
    <cofactor evidence="1">
        <name>Zn(2+)</name>
        <dbReference type="ChEBI" id="CHEBI:29105"/>
    </cofactor>
</comment>
<accession>A0A1C3KRQ2</accession>
<evidence type="ECO:0000313" key="14">
    <source>
        <dbReference type="EMBL" id="SBT76720.1"/>
    </source>
</evidence>
<keyword evidence="6" id="KW-0862">Zinc</keyword>
<dbReference type="InterPro" id="IPR024909">
    <property type="entry name" value="Cys-tRNA/MSH_ligase"/>
</dbReference>
<dbReference type="Proteomes" id="UP000243200">
    <property type="component" value="Chromosome 8"/>
</dbReference>
<feature type="region of interest" description="Disordered" evidence="11">
    <location>
        <begin position="699"/>
        <end position="748"/>
    </location>
</feature>
<evidence type="ECO:0000256" key="5">
    <source>
        <dbReference type="ARBA" id="ARBA00022741"/>
    </source>
</evidence>
<keyword evidence="12" id="KW-0732">Signal</keyword>
<keyword evidence="5" id="KW-0547">Nucleotide-binding</keyword>
<dbReference type="GO" id="GO:0005524">
    <property type="term" value="F:ATP binding"/>
    <property type="evidence" value="ECO:0007669"/>
    <property type="project" value="UniProtKB-KW"/>
</dbReference>
<dbReference type="GO" id="GO:0006423">
    <property type="term" value="P:cysteinyl-tRNA aminoacylation"/>
    <property type="evidence" value="ECO:0007669"/>
    <property type="project" value="InterPro"/>
</dbReference>
<keyword evidence="9" id="KW-0030">Aminoacyl-tRNA synthetase</keyword>
<feature type="domain" description="tRNA synthetases class I catalytic" evidence="13">
    <location>
        <begin position="130"/>
        <end position="432"/>
    </location>
</feature>
<evidence type="ECO:0000256" key="12">
    <source>
        <dbReference type="SAM" id="SignalP"/>
    </source>
</evidence>
<dbReference type="InterPro" id="IPR014729">
    <property type="entry name" value="Rossmann-like_a/b/a_fold"/>
</dbReference>
<evidence type="ECO:0000256" key="9">
    <source>
        <dbReference type="ARBA" id="ARBA00023146"/>
    </source>
</evidence>
<dbReference type="GO" id="GO:0004817">
    <property type="term" value="F:cysteine-tRNA ligase activity"/>
    <property type="evidence" value="ECO:0007669"/>
    <property type="project" value="UniProtKB-EC"/>
</dbReference>
<proteinExistence type="inferred from homology"/>
<dbReference type="InterPro" id="IPR009080">
    <property type="entry name" value="tRNAsynth_Ia_anticodon-bd"/>
</dbReference>
<organism evidence="14 15">
    <name type="scientific">Plasmodium ovale</name>
    <name type="common">malaria parasite P. ovale</name>
    <dbReference type="NCBI Taxonomy" id="36330"/>
    <lineage>
        <taxon>Eukaryota</taxon>
        <taxon>Sar</taxon>
        <taxon>Alveolata</taxon>
        <taxon>Apicomplexa</taxon>
        <taxon>Aconoidasida</taxon>
        <taxon>Haemosporida</taxon>
        <taxon>Plasmodiidae</taxon>
        <taxon>Plasmodium</taxon>
        <taxon>Plasmodium (Plasmodium)</taxon>
    </lineage>
</organism>
<feature type="chain" id="PRO_5008678006" description="cysteine--tRNA ligase" evidence="12">
    <location>
        <begin position="24"/>
        <end position="748"/>
    </location>
</feature>
<dbReference type="AlphaFoldDB" id="A0A1C3KRQ2"/>
<evidence type="ECO:0000256" key="10">
    <source>
        <dbReference type="ARBA" id="ARBA00031499"/>
    </source>
</evidence>
<evidence type="ECO:0000256" key="6">
    <source>
        <dbReference type="ARBA" id="ARBA00022833"/>
    </source>
</evidence>
<dbReference type="FunFam" id="3.40.50.620:FF:000027">
    <property type="entry name" value="Cysteine--tRNA ligase, cytoplasmic"/>
    <property type="match status" value="1"/>
</dbReference>
<dbReference type="InterPro" id="IPR032678">
    <property type="entry name" value="tRNA-synt_1_cat_dom"/>
</dbReference>
<feature type="signal peptide" evidence="12">
    <location>
        <begin position="1"/>
        <end position="23"/>
    </location>
</feature>
<dbReference type="GO" id="GO:0046872">
    <property type="term" value="F:metal ion binding"/>
    <property type="evidence" value="ECO:0007669"/>
    <property type="project" value="UniProtKB-KW"/>
</dbReference>
<dbReference type="CDD" id="cd22249">
    <property type="entry name" value="UDM1_RNF168_RNF169-like"/>
    <property type="match status" value="1"/>
</dbReference>
<evidence type="ECO:0000256" key="8">
    <source>
        <dbReference type="ARBA" id="ARBA00022917"/>
    </source>
</evidence>
<dbReference type="SUPFAM" id="SSF52374">
    <property type="entry name" value="Nucleotidylyl transferase"/>
    <property type="match status" value="1"/>
</dbReference>
<feature type="compositionally biased region" description="Low complexity" evidence="11">
    <location>
        <begin position="619"/>
        <end position="634"/>
    </location>
</feature>
<evidence type="ECO:0000256" key="4">
    <source>
        <dbReference type="ARBA" id="ARBA00022723"/>
    </source>
</evidence>
<evidence type="ECO:0000256" key="11">
    <source>
        <dbReference type="SAM" id="MobiDB-lite"/>
    </source>
</evidence>
<dbReference type="EC" id="6.1.1.16" evidence="2"/>
<evidence type="ECO:0000256" key="3">
    <source>
        <dbReference type="ARBA" id="ARBA00022598"/>
    </source>
</evidence>
<evidence type="ECO:0000259" key="13">
    <source>
        <dbReference type="Pfam" id="PF01406"/>
    </source>
</evidence>
<dbReference type="PANTHER" id="PTHR10890:SF3">
    <property type="entry name" value="CYSTEINE--TRNA LIGASE, CYTOPLASMIC"/>
    <property type="match status" value="1"/>
</dbReference>
<dbReference type="EMBL" id="LT594512">
    <property type="protein sequence ID" value="SBT76720.1"/>
    <property type="molecule type" value="Genomic_DNA"/>
</dbReference>
<dbReference type="VEuPathDB" id="PlasmoDB:PocGH01_08023600"/>
<evidence type="ECO:0000313" key="15">
    <source>
        <dbReference type="Proteomes" id="UP000243200"/>
    </source>
</evidence>
<keyword evidence="3 14" id="KW-0436">Ligase</keyword>
<gene>
    <name evidence="14" type="primary">CysRS</name>
    <name evidence="14" type="ORF">POWCR01_080021500</name>
</gene>
<dbReference type="Gene3D" id="3.40.50.620">
    <property type="entry name" value="HUPs"/>
    <property type="match status" value="1"/>
</dbReference>
<keyword evidence="7" id="KW-0067">ATP-binding</keyword>
<dbReference type="InterPro" id="IPR015803">
    <property type="entry name" value="Cys-tRNA-ligase"/>
</dbReference>
<dbReference type="GO" id="GO:0005737">
    <property type="term" value="C:cytoplasm"/>
    <property type="evidence" value="ECO:0007669"/>
    <property type="project" value="TreeGrafter"/>
</dbReference>
<keyword evidence="4" id="KW-0479">Metal-binding</keyword>
<evidence type="ECO:0000256" key="7">
    <source>
        <dbReference type="ARBA" id="ARBA00022840"/>
    </source>
</evidence>
<dbReference type="PANTHER" id="PTHR10890">
    <property type="entry name" value="CYSTEINYL-TRNA SYNTHETASE"/>
    <property type="match status" value="1"/>
</dbReference>
<name>A0A1C3KRQ2_PLAOA</name>
<dbReference type="CDD" id="cd00672">
    <property type="entry name" value="CysRS_core"/>
    <property type="match status" value="1"/>
</dbReference>
<protein>
    <recommendedName>
        <fullName evidence="2">cysteine--tRNA ligase</fullName>
        <ecNumber evidence="2">6.1.1.16</ecNumber>
    </recommendedName>
    <alternativeName>
        <fullName evidence="10">Cysteinyl-tRNA synthetase</fullName>
    </alternativeName>
</protein>